<evidence type="ECO:0000259" key="7">
    <source>
        <dbReference type="PROSITE" id="PS50928"/>
    </source>
</evidence>
<evidence type="ECO:0000313" key="8">
    <source>
        <dbReference type="EMBL" id="RKP48753.1"/>
    </source>
</evidence>
<dbReference type="Gene3D" id="1.10.3720.10">
    <property type="entry name" value="MetI-like"/>
    <property type="match status" value="1"/>
</dbReference>
<dbReference type="Pfam" id="PF00528">
    <property type="entry name" value="BPD_transp_1"/>
    <property type="match status" value="1"/>
</dbReference>
<proteinExistence type="inferred from homology"/>
<dbReference type="PANTHER" id="PTHR30177:SF4">
    <property type="entry name" value="OSMOPROTECTANT IMPORT PERMEASE PROTEIN OSMW"/>
    <property type="match status" value="1"/>
</dbReference>
<dbReference type="GO" id="GO:0005886">
    <property type="term" value="C:plasma membrane"/>
    <property type="evidence" value="ECO:0007669"/>
    <property type="project" value="UniProtKB-SubCell"/>
</dbReference>
<dbReference type="GO" id="GO:0055085">
    <property type="term" value="P:transmembrane transport"/>
    <property type="evidence" value="ECO:0007669"/>
    <property type="project" value="InterPro"/>
</dbReference>
<dbReference type="GO" id="GO:0031460">
    <property type="term" value="P:glycine betaine transport"/>
    <property type="evidence" value="ECO:0007669"/>
    <property type="project" value="TreeGrafter"/>
</dbReference>
<feature type="transmembrane region" description="Helical" evidence="6">
    <location>
        <begin position="184"/>
        <end position="204"/>
    </location>
</feature>
<feature type="domain" description="ABC transmembrane type-1" evidence="7">
    <location>
        <begin position="22"/>
        <end position="205"/>
    </location>
</feature>
<dbReference type="Proteomes" id="UP000282076">
    <property type="component" value="Unassembled WGS sequence"/>
</dbReference>
<keyword evidence="4 6" id="KW-1133">Transmembrane helix</keyword>
<dbReference type="FunFam" id="1.10.3720.10:FF:000001">
    <property type="entry name" value="Glycine betaine ABC transporter, permease"/>
    <property type="match status" value="1"/>
</dbReference>
<dbReference type="InterPro" id="IPR035906">
    <property type="entry name" value="MetI-like_sf"/>
</dbReference>
<comment type="subcellular location">
    <subcellularLocation>
        <location evidence="6">Cell membrane</location>
        <topology evidence="6">Multi-pass membrane protein</topology>
    </subcellularLocation>
    <subcellularLocation>
        <location evidence="1">Membrane</location>
        <topology evidence="1">Multi-pass membrane protein</topology>
    </subcellularLocation>
</comment>
<dbReference type="RefSeq" id="WP_120978891.1">
    <property type="nucleotide sequence ID" value="NZ_RBZM01000009.1"/>
</dbReference>
<gene>
    <name evidence="8" type="ORF">D7Z26_20455</name>
</gene>
<dbReference type="SUPFAM" id="SSF161098">
    <property type="entry name" value="MetI-like"/>
    <property type="match status" value="1"/>
</dbReference>
<feature type="transmembrane region" description="Helical" evidence="6">
    <location>
        <begin position="60"/>
        <end position="81"/>
    </location>
</feature>
<dbReference type="EMBL" id="RBZM01000009">
    <property type="protein sequence ID" value="RKP48753.1"/>
    <property type="molecule type" value="Genomic_DNA"/>
</dbReference>
<keyword evidence="2 6" id="KW-0813">Transport</keyword>
<reference evidence="8 9" key="1">
    <citation type="submission" date="2018-10" db="EMBL/GenBank/DDBJ databases">
        <title>Cohnella sp. M2MS4P-1, whole genome shotgun sequence.</title>
        <authorList>
            <person name="Tuo L."/>
        </authorList>
    </citation>
    <scope>NUCLEOTIDE SEQUENCE [LARGE SCALE GENOMIC DNA]</scope>
    <source>
        <strain evidence="8 9">M2MS4P-1</strain>
    </source>
</reference>
<keyword evidence="9" id="KW-1185">Reference proteome</keyword>
<accession>A0A494XMJ2</accession>
<evidence type="ECO:0000256" key="3">
    <source>
        <dbReference type="ARBA" id="ARBA00022692"/>
    </source>
</evidence>
<dbReference type="InterPro" id="IPR000515">
    <property type="entry name" value="MetI-like"/>
</dbReference>
<evidence type="ECO:0000256" key="6">
    <source>
        <dbReference type="RuleBase" id="RU363032"/>
    </source>
</evidence>
<name>A0A494XMJ2_9BACL</name>
<comment type="similarity">
    <text evidence="6">Belongs to the binding-protein-dependent transport system permease family.</text>
</comment>
<feature type="transmembrane region" description="Helical" evidence="6">
    <location>
        <begin position="152"/>
        <end position="172"/>
    </location>
</feature>
<dbReference type="PANTHER" id="PTHR30177">
    <property type="entry name" value="GLYCINE BETAINE/L-PROLINE TRANSPORT SYSTEM PERMEASE PROTEIN PROW"/>
    <property type="match status" value="1"/>
</dbReference>
<dbReference type="OrthoDB" id="9801163at2"/>
<feature type="transmembrane region" description="Helical" evidence="6">
    <location>
        <begin position="26"/>
        <end position="48"/>
    </location>
</feature>
<keyword evidence="5 6" id="KW-0472">Membrane</keyword>
<feature type="transmembrane region" description="Helical" evidence="6">
    <location>
        <begin position="87"/>
        <end position="107"/>
    </location>
</feature>
<evidence type="ECO:0000256" key="5">
    <source>
        <dbReference type="ARBA" id="ARBA00023136"/>
    </source>
</evidence>
<dbReference type="PROSITE" id="PS50928">
    <property type="entry name" value="ABC_TM1"/>
    <property type="match status" value="1"/>
</dbReference>
<comment type="caution">
    <text evidence="8">The sequence shown here is derived from an EMBL/GenBank/DDBJ whole genome shotgun (WGS) entry which is preliminary data.</text>
</comment>
<evidence type="ECO:0000313" key="9">
    <source>
        <dbReference type="Proteomes" id="UP000282076"/>
    </source>
</evidence>
<dbReference type="InterPro" id="IPR051204">
    <property type="entry name" value="ABC_transp_perm/SBD"/>
</dbReference>
<dbReference type="CDD" id="cd06261">
    <property type="entry name" value="TM_PBP2"/>
    <property type="match status" value="1"/>
</dbReference>
<evidence type="ECO:0000256" key="2">
    <source>
        <dbReference type="ARBA" id="ARBA00022448"/>
    </source>
</evidence>
<organism evidence="8 9">
    <name type="scientific">Cohnella endophytica</name>
    <dbReference type="NCBI Taxonomy" id="2419778"/>
    <lineage>
        <taxon>Bacteria</taxon>
        <taxon>Bacillati</taxon>
        <taxon>Bacillota</taxon>
        <taxon>Bacilli</taxon>
        <taxon>Bacillales</taxon>
        <taxon>Paenibacillaceae</taxon>
        <taxon>Cohnella</taxon>
    </lineage>
</organism>
<protein>
    <submittedName>
        <fullName evidence="8">ABC transporter permease</fullName>
    </submittedName>
</protein>
<evidence type="ECO:0000256" key="1">
    <source>
        <dbReference type="ARBA" id="ARBA00004141"/>
    </source>
</evidence>
<keyword evidence="3 6" id="KW-0812">Transmembrane</keyword>
<dbReference type="AlphaFoldDB" id="A0A494XMJ2"/>
<evidence type="ECO:0000256" key="4">
    <source>
        <dbReference type="ARBA" id="ARBA00022989"/>
    </source>
</evidence>
<sequence length="212" mass="22791">MKVIDQIREYFEGNSPVFFANLKTHVWLSSFSMILAMLVCIPLGIWISRRLKIANYIINAINIFRVIPSLAVLALAMPLLGVGFAPAAAALTLLAGPPILINTYIAFREINPAVKEAAYGMGMTPMQTIWKVELPLALPVMLAGIRTASVEIIASATLAVLIGGGGLGSYIINGVSMMSKSYLLIGAVPVAMLAILSEIAFSLLQRKTNYSH</sequence>